<organism evidence="2 3">
    <name type="scientific">Penicillium desertorum</name>
    <dbReference type="NCBI Taxonomy" id="1303715"/>
    <lineage>
        <taxon>Eukaryota</taxon>
        <taxon>Fungi</taxon>
        <taxon>Dikarya</taxon>
        <taxon>Ascomycota</taxon>
        <taxon>Pezizomycotina</taxon>
        <taxon>Eurotiomycetes</taxon>
        <taxon>Eurotiomycetidae</taxon>
        <taxon>Eurotiales</taxon>
        <taxon>Aspergillaceae</taxon>
        <taxon>Penicillium</taxon>
    </lineage>
</organism>
<gene>
    <name evidence="2" type="ORF">N7530_001678</name>
</gene>
<keyword evidence="3" id="KW-1185">Reference proteome</keyword>
<reference evidence="2" key="2">
    <citation type="journal article" date="2023" name="IMA Fungus">
        <title>Comparative genomic study of the Penicillium genus elucidates a diverse pangenome and 15 lateral gene transfer events.</title>
        <authorList>
            <person name="Petersen C."/>
            <person name="Sorensen T."/>
            <person name="Nielsen M.R."/>
            <person name="Sondergaard T.E."/>
            <person name="Sorensen J.L."/>
            <person name="Fitzpatrick D.A."/>
            <person name="Frisvad J.C."/>
            <person name="Nielsen K.L."/>
        </authorList>
    </citation>
    <scope>NUCLEOTIDE SEQUENCE</scope>
    <source>
        <strain evidence="2">IBT 17660</strain>
    </source>
</reference>
<feature type="compositionally biased region" description="Basic residues" evidence="1">
    <location>
        <begin position="84"/>
        <end position="93"/>
    </location>
</feature>
<comment type="caution">
    <text evidence="2">The sequence shown here is derived from an EMBL/GenBank/DDBJ whole genome shotgun (WGS) entry which is preliminary data.</text>
</comment>
<dbReference type="Proteomes" id="UP001147760">
    <property type="component" value="Unassembled WGS sequence"/>
</dbReference>
<dbReference type="AlphaFoldDB" id="A0A9X0BWJ0"/>
<name>A0A9X0BWJ0_9EURO</name>
<evidence type="ECO:0000313" key="3">
    <source>
        <dbReference type="Proteomes" id="UP001147760"/>
    </source>
</evidence>
<feature type="region of interest" description="Disordered" evidence="1">
    <location>
        <begin position="61"/>
        <end position="93"/>
    </location>
</feature>
<dbReference type="EMBL" id="JAPWDO010000001">
    <property type="protein sequence ID" value="KAJ5487378.1"/>
    <property type="molecule type" value="Genomic_DNA"/>
</dbReference>
<accession>A0A9X0BWJ0</accession>
<protein>
    <submittedName>
        <fullName evidence="2">Uncharacterized protein</fullName>
    </submittedName>
</protein>
<proteinExistence type="predicted"/>
<reference evidence="2" key="1">
    <citation type="submission" date="2022-12" db="EMBL/GenBank/DDBJ databases">
        <authorList>
            <person name="Petersen C."/>
        </authorList>
    </citation>
    <scope>NUCLEOTIDE SEQUENCE</scope>
    <source>
        <strain evidence="2">IBT 17660</strain>
    </source>
</reference>
<evidence type="ECO:0000256" key="1">
    <source>
        <dbReference type="SAM" id="MobiDB-lite"/>
    </source>
</evidence>
<sequence length="93" mass="10689">MIIRKLCMRQSRQLIALSRRAPISSRFQSTLPETPVEALQTPIRDEISRSENPLFEMVQAQSEANTPAQQEFTSNEPPSEPRIPSRRSLQRIN</sequence>
<feature type="compositionally biased region" description="Polar residues" evidence="1">
    <location>
        <begin position="61"/>
        <end position="73"/>
    </location>
</feature>
<evidence type="ECO:0000313" key="2">
    <source>
        <dbReference type="EMBL" id="KAJ5487378.1"/>
    </source>
</evidence>